<organism evidence="1 2">
    <name type="scientific">Pseudovibrio axinellae</name>
    <dbReference type="NCBI Taxonomy" id="989403"/>
    <lineage>
        <taxon>Bacteria</taxon>
        <taxon>Pseudomonadati</taxon>
        <taxon>Pseudomonadota</taxon>
        <taxon>Alphaproteobacteria</taxon>
        <taxon>Hyphomicrobiales</taxon>
        <taxon>Stappiaceae</taxon>
        <taxon>Pseudovibrio</taxon>
    </lineage>
</organism>
<dbReference type="EMBL" id="LMCB01000014">
    <property type="protein sequence ID" value="KZL19411.1"/>
    <property type="molecule type" value="Genomic_DNA"/>
</dbReference>
<keyword evidence="2" id="KW-1185">Reference proteome</keyword>
<gene>
    <name evidence="1" type="ORF">PsAD2_01950</name>
</gene>
<evidence type="ECO:0000313" key="1">
    <source>
        <dbReference type="EMBL" id="KZL19411.1"/>
    </source>
</evidence>
<protein>
    <submittedName>
        <fullName evidence="1">Uncharacterized protein</fullName>
    </submittedName>
</protein>
<name>A0A165Z0V4_9HYPH</name>
<reference evidence="1 2" key="1">
    <citation type="journal article" date="2016" name="Front. Microbiol.">
        <title>Comparative Genomic Analysis Reveals a Diverse Repertoire of Genes Involved in Prokaryote-Eukaryote Interactions within the Pseudovibrio Genus.</title>
        <authorList>
            <person name="Romano S."/>
            <person name="Fernandez-Guerra A."/>
            <person name="Reen F.J."/>
            <person name="Glockner F.O."/>
            <person name="Crowley S.P."/>
            <person name="O'Sullivan O."/>
            <person name="Cotter P.D."/>
            <person name="Adams C."/>
            <person name="Dobson A.D."/>
            <person name="O'Gara F."/>
        </authorList>
    </citation>
    <scope>NUCLEOTIDE SEQUENCE [LARGE SCALE GENOMIC DNA]</scope>
    <source>
        <strain evidence="1 2">Ad2</strain>
    </source>
</reference>
<dbReference type="RefSeq" id="WP_068005321.1">
    <property type="nucleotide sequence ID" value="NZ_FOFM01000013.1"/>
</dbReference>
<dbReference type="AlphaFoldDB" id="A0A165Z0V4"/>
<dbReference type="STRING" id="989403.SAMN05421798_11348"/>
<accession>A0A165Z0V4</accession>
<comment type="caution">
    <text evidence="1">The sequence shown here is derived from an EMBL/GenBank/DDBJ whole genome shotgun (WGS) entry which is preliminary data.</text>
</comment>
<evidence type="ECO:0000313" key="2">
    <source>
        <dbReference type="Proteomes" id="UP000076577"/>
    </source>
</evidence>
<dbReference type="OrthoDB" id="6091628at2"/>
<proteinExistence type="predicted"/>
<dbReference type="Proteomes" id="UP000076577">
    <property type="component" value="Unassembled WGS sequence"/>
</dbReference>
<dbReference type="PATRIC" id="fig|989403.3.peg.2086"/>
<sequence>MTSKEATAKPTVSGPRMIVPMQMDCLLVGTPNQKVNWAKLGLNYDQMLKGGDALTSEVSPKFALETGAHLHFTVPKALRHGTQNADGLMTYPDLPNRWLVTRILSTAPGAKPQLTSWIVESDYLESVQESTQAQWLLNTADKPTDTPQLVAKGLGRSLPLAQWAGEPLTDTADITVSAPGSIRWAAAYSGTQNVLSFHDPLSDYSKPANGSVSVGYMVIGWYQPVTEDPFSQVAQSSDAANAKALWQEIMTSFTWALSVSETDAQQDWEKWLAKEYPSGSSTEWTYPAQMLCNSVYLDLNWTGSDTDYAPATTDITDLGLAIGQNSSQALAAWLAPLSGANSETTSPQTGTQKNNLLMSVFGNYPSDTYANTINFNAKAQASKFSPQAGGTQWVVRPANQSNASTGAQAASSSAISVDLSADALALLIELNQAQATYDQVLDDIADLNWRIFAVAYLRKQASDKDASTFDATPYDAALTKFKATLTTQQTKQAQAETSIKGLTSQLETSVGSEFQVLQSPLSQFMAPNDPTLIVSGKGVAGQNSKAGNSAQNPTLEVRVTGETLTELTFSWTSQYSGITVNGSVNTSTLISDLNIASSSDLPVEYQWLLCEAILLNPGNSQYLANLIATNAGQSLSDAELKSFGDAITSELHALYPEADRDEDHDPVADASKYFEGVAPSQIGVRLGYLAPWSPLVLDWKLNWYPDASQNTEDTPSGPFELTGHTILNASAFDVFAARLQNFISTSPTFEGLTSQQKDFLRSAETLSAGQDVLIQTMGGFEQAFLGRKQEMFSLTSDDPVIQEAILSSASAVPGNIGLFNPLRQGYFEFTGVYVADAFGQVLNIIDSGQSSGLKLSIPPDQHSDDGDDFVSLSKALAQPSKLDITLMSAQAFPRQDGSNASVPVNSASASSPIIGWLLPNRLEQSLMVFEADGTPAGTVRSIYSQNSAGLRWESAPGQPISLGAPPKVENALFAEMLTGLLKTQVTQSDAALEGLLQLAALNSWAMSAKGGQPLNGNLQDMLGTPIAVVSARLAFTQKGPQLLDPTKLTVSPLPASPIKGLTENCNIGDFELAGSGVLGSYINNDFSELITAKNYQETLPEAASEAVHHALTRAIPEVSGTYINTQSEVAFTVSSTQSPSYMDLVILLDPRGQIPVTSSMIPASRIQLTPQVIAPALQTMSANFRIGPVLTPADGVSLPLPGGTQGKWEWVEVQGTGWDVTPNLLNASATPQLGAAPAIVRDGWLSLPPLKD</sequence>